<dbReference type="SUPFAM" id="SSF52540">
    <property type="entry name" value="P-loop containing nucleoside triphosphate hydrolases"/>
    <property type="match status" value="1"/>
</dbReference>
<dbReference type="RefSeq" id="WP_330392065.1">
    <property type="nucleotide sequence ID" value="NZ_FOJY01000015.1"/>
</dbReference>
<proteinExistence type="inferred from homology"/>
<accession>A0A1I0ZHJ2</accession>
<dbReference type="InterPro" id="IPR003593">
    <property type="entry name" value="AAA+_ATPase"/>
</dbReference>
<feature type="domain" description="AAA+ ATPase" evidence="2">
    <location>
        <begin position="215"/>
        <end position="397"/>
    </location>
</feature>
<dbReference type="PANTHER" id="PTHR32039">
    <property type="entry name" value="MAGNESIUM-CHELATASE SUBUNIT CHLI"/>
    <property type="match status" value="1"/>
</dbReference>
<dbReference type="Pfam" id="PF13335">
    <property type="entry name" value="Mg_chelatase_C"/>
    <property type="match status" value="1"/>
</dbReference>
<comment type="similarity">
    <text evidence="1">Belongs to the Mg-chelatase subunits D/I family. ComM subfamily.</text>
</comment>
<dbReference type="InterPro" id="IPR025158">
    <property type="entry name" value="Mg_chelat-rel_C"/>
</dbReference>
<organism evidence="3 4">
    <name type="scientific">Acetitomaculum ruminis DSM 5522</name>
    <dbReference type="NCBI Taxonomy" id="1120918"/>
    <lineage>
        <taxon>Bacteria</taxon>
        <taxon>Bacillati</taxon>
        <taxon>Bacillota</taxon>
        <taxon>Clostridia</taxon>
        <taxon>Lachnospirales</taxon>
        <taxon>Lachnospiraceae</taxon>
        <taxon>Acetitomaculum</taxon>
    </lineage>
</organism>
<dbReference type="GO" id="GO:0005524">
    <property type="term" value="F:ATP binding"/>
    <property type="evidence" value="ECO:0007669"/>
    <property type="project" value="InterPro"/>
</dbReference>
<evidence type="ECO:0000313" key="3">
    <source>
        <dbReference type="EMBL" id="SFB24877.1"/>
    </source>
</evidence>
<dbReference type="Proteomes" id="UP000198838">
    <property type="component" value="Unassembled WGS sequence"/>
</dbReference>
<dbReference type="STRING" id="1120918.SAMN05216249_11526"/>
<evidence type="ECO:0000259" key="2">
    <source>
        <dbReference type="SMART" id="SM00382"/>
    </source>
</evidence>
<dbReference type="InterPro" id="IPR027417">
    <property type="entry name" value="P-loop_NTPase"/>
</dbReference>
<dbReference type="InterPro" id="IPR000523">
    <property type="entry name" value="Mg_chelatse_chII-like_cat_dom"/>
</dbReference>
<evidence type="ECO:0000256" key="1">
    <source>
        <dbReference type="ARBA" id="ARBA00006354"/>
    </source>
</evidence>
<dbReference type="EMBL" id="FOJY01000015">
    <property type="protein sequence ID" value="SFB24877.1"/>
    <property type="molecule type" value="Genomic_DNA"/>
</dbReference>
<dbReference type="InterPro" id="IPR014721">
    <property type="entry name" value="Ribsml_uS5_D2-typ_fold_subgr"/>
</dbReference>
<dbReference type="Gene3D" id="3.30.230.10">
    <property type="match status" value="1"/>
</dbReference>
<dbReference type="Pfam" id="PF13541">
    <property type="entry name" value="ChlI"/>
    <property type="match status" value="1"/>
</dbReference>
<reference evidence="3 4" key="1">
    <citation type="submission" date="2016-10" db="EMBL/GenBank/DDBJ databases">
        <authorList>
            <person name="de Groot N.N."/>
        </authorList>
    </citation>
    <scope>NUCLEOTIDE SEQUENCE [LARGE SCALE GENOMIC DNA]</scope>
    <source>
        <strain evidence="3 4">DSM 5522</strain>
    </source>
</reference>
<evidence type="ECO:0000313" key="4">
    <source>
        <dbReference type="Proteomes" id="UP000198838"/>
    </source>
</evidence>
<dbReference type="PANTHER" id="PTHR32039:SF7">
    <property type="entry name" value="COMPETENCE PROTEIN COMM"/>
    <property type="match status" value="1"/>
</dbReference>
<dbReference type="InterPro" id="IPR004482">
    <property type="entry name" value="Mg_chelat-rel"/>
</dbReference>
<dbReference type="AlphaFoldDB" id="A0A1I0ZHJ2"/>
<dbReference type="Gene3D" id="3.40.50.300">
    <property type="entry name" value="P-loop containing nucleotide triphosphate hydrolases"/>
    <property type="match status" value="1"/>
</dbReference>
<dbReference type="SUPFAM" id="SSF54211">
    <property type="entry name" value="Ribosomal protein S5 domain 2-like"/>
    <property type="match status" value="1"/>
</dbReference>
<dbReference type="InterPro" id="IPR045006">
    <property type="entry name" value="CHLI-like"/>
</dbReference>
<gene>
    <name evidence="3" type="ORF">SAMN05216249_11526</name>
</gene>
<dbReference type="SMART" id="SM00382">
    <property type="entry name" value="AAA"/>
    <property type="match status" value="1"/>
</dbReference>
<protein>
    <submittedName>
        <fullName evidence="3">Magnesium chelatase family protein</fullName>
    </submittedName>
</protein>
<dbReference type="Pfam" id="PF01078">
    <property type="entry name" value="Mg_chelatase"/>
    <property type="match status" value="1"/>
</dbReference>
<keyword evidence="4" id="KW-1185">Reference proteome</keyword>
<dbReference type="NCBIfam" id="TIGR00368">
    <property type="entry name" value="YifB family Mg chelatase-like AAA ATPase"/>
    <property type="match status" value="1"/>
</dbReference>
<name>A0A1I0ZHJ2_9FIRM</name>
<dbReference type="InterPro" id="IPR020568">
    <property type="entry name" value="Ribosomal_Su5_D2-typ_SF"/>
</dbReference>
<sequence length="516" mass="57749">MTIFTIVKSAVIEGIDSKLVSVETDVSNGIPYFEMVGDLAHNVKEAKERVKTAIKNSGFQFPPKHIIINIAPADIKKKGTVFELPIALGILAGLGYVDNSALNDRLFVGEMSLDGKINPVNGVLAMVYDARKQGIKEVILPRKNAFEGAVIEGIKIIGVDDLRQTIDYLNGKIHIKEENLDIDSYIKNNEKIVEDFSQINGQESLKRAIEVAVAGFHNILMIGPPGAGKTMAAKRIPTIMPPLSKEEILEISKIYSIAGSLPDNSPLITKRPFRQPHHTVTKNALTGGGRRPIPGEISLAHKGVLFLDEIPEFNRDTLDILRQPLEEKRIVINRVYSSCIYPADFMMVAAANPCKCGNFPDMDKCTCTRKEILNYLKSISGPLLDRIDICVEASKVSYDEIFNLKENESSKIICERVMKALDIQKERLKACGKKYNSSLNAGEIKEFCRLGEEEMNYMKKVFETLELSVRSYHKILKTARTIADLDESKDIKKIHLSEAVCYRSIDKKYWKSQWGM</sequence>